<dbReference type="SUPFAM" id="SSF46689">
    <property type="entry name" value="Homeodomain-like"/>
    <property type="match status" value="1"/>
</dbReference>
<organism evidence="6 7">
    <name type="scientific">Parahaliea maris</name>
    <dbReference type="NCBI Taxonomy" id="2716870"/>
    <lineage>
        <taxon>Bacteria</taxon>
        <taxon>Pseudomonadati</taxon>
        <taxon>Pseudomonadota</taxon>
        <taxon>Gammaproteobacteria</taxon>
        <taxon>Cellvibrionales</taxon>
        <taxon>Halieaceae</taxon>
        <taxon>Parahaliea</taxon>
    </lineage>
</organism>
<protein>
    <submittedName>
        <fullName evidence="6">DUF1956 domain-containing protein</fullName>
    </submittedName>
</protein>
<evidence type="ECO:0000256" key="3">
    <source>
        <dbReference type="ARBA" id="ARBA00023163"/>
    </source>
</evidence>
<keyword evidence="7" id="KW-1185">Reference proteome</keyword>
<dbReference type="PANTHER" id="PTHR30055:SF234">
    <property type="entry name" value="HTH-TYPE TRANSCRIPTIONAL REGULATOR BETI"/>
    <property type="match status" value="1"/>
</dbReference>
<keyword evidence="1" id="KW-0805">Transcription regulation</keyword>
<name>A0A5C8ZS98_9GAMM</name>
<reference evidence="6 7" key="1">
    <citation type="submission" date="2019-08" db="EMBL/GenBank/DDBJ databases">
        <title>Parahaliea maris sp. nov., isolated from the surface seawater.</title>
        <authorList>
            <person name="Liu Y."/>
        </authorList>
    </citation>
    <scope>NUCLEOTIDE SEQUENCE [LARGE SCALE GENOMIC DNA]</scope>
    <source>
        <strain evidence="6 7">HSLHS9</strain>
    </source>
</reference>
<dbReference type="PANTHER" id="PTHR30055">
    <property type="entry name" value="HTH-TYPE TRANSCRIPTIONAL REGULATOR RUTR"/>
    <property type="match status" value="1"/>
</dbReference>
<evidence type="ECO:0000256" key="1">
    <source>
        <dbReference type="ARBA" id="ARBA00023015"/>
    </source>
</evidence>
<evidence type="ECO:0000256" key="2">
    <source>
        <dbReference type="ARBA" id="ARBA00023125"/>
    </source>
</evidence>
<comment type="caution">
    <text evidence="6">The sequence shown here is derived from an EMBL/GenBank/DDBJ whole genome shotgun (WGS) entry which is preliminary data.</text>
</comment>
<dbReference type="InterPro" id="IPR009057">
    <property type="entry name" value="Homeodomain-like_sf"/>
</dbReference>
<evidence type="ECO:0000259" key="5">
    <source>
        <dbReference type="PROSITE" id="PS50977"/>
    </source>
</evidence>
<dbReference type="GO" id="GO:0003700">
    <property type="term" value="F:DNA-binding transcription factor activity"/>
    <property type="evidence" value="ECO:0007669"/>
    <property type="project" value="TreeGrafter"/>
</dbReference>
<sequence length="227" mass="24490">MPSQASLTSPPQVRGQEAQARILQAALRIFGRDGFALATTRRIAEAAGVSLPAIKYYFENKEGLYMACAHEIVARYEEGLGNYIDEVAAALEGGLSPAQARSYLKEVMRRVSAISNDDADADLRTGFVLREMTEQGPAFEVLYKDLWQPGVEITAQLIACIEGKASPDEAAHLEALMLHASLSAFSSTRPVSLRYLRDGGCKASPREGGLTSALTVIEAQIDRMGPA</sequence>
<keyword evidence="2 4" id="KW-0238">DNA-binding</keyword>
<feature type="DNA-binding region" description="H-T-H motif" evidence="4">
    <location>
        <begin position="39"/>
        <end position="58"/>
    </location>
</feature>
<dbReference type="AlphaFoldDB" id="A0A5C8ZS98"/>
<dbReference type="PROSITE" id="PS50977">
    <property type="entry name" value="HTH_TETR_2"/>
    <property type="match status" value="1"/>
</dbReference>
<dbReference type="InterPro" id="IPR001647">
    <property type="entry name" value="HTH_TetR"/>
</dbReference>
<accession>A0A5C8ZS98</accession>
<dbReference type="GO" id="GO:0000976">
    <property type="term" value="F:transcription cis-regulatory region binding"/>
    <property type="evidence" value="ECO:0007669"/>
    <property type="project" value="TreeGrafter"/>
</dbReference>
<keyword evidence="3" id="KW-0804">Transcription</keyword>
<feature type="domain" description="HTH tetR-type" evidence="5">
    <location>
        <begin position="16"/>
        <end position="76"/>
    </location>
</feature>
<dbReference type="InterPro" id="IPR050109">
    <property type="entry name" value="HTH-type_TetR-like_transc_reg"/>
</dbReference>
<dbReference type="Pfam" id="PF00440">
    <property type="entry name" value="TetR_N"/>
    <property type="match status" value="1"/>
</dbReference>
<proteinExistence type="predicted"/>
<gene>
    <name evidence="6" type="ORF">FV139_18395</name>
</gene>
<dbReference type="RefSeq" id="WP_148069946.1">
    <property type="nucleotide sequence ID" value="NZ_VRZA01000008.1"/>
</dbReference>
<dbReference type="Gene3D" id="1.10.357.10">
    <property type="entry name" value="Tetracycline Repressor, domain 2"/>
    <property type="match status" value="1"/>
</dbReference>
<dbReference type="Gene3D" id="1.10.10.60">
    <property type="entry name" value="Homeodomain-like"/>
    <property type="match status" value="1"/>
</dbReference>
<dbReference type="PRINTS" id="PR00455">
    <property type="entry name" value="HTHTETR"/>
</dbReference>
<evidence type="ECO:0000313" key="7">
    <source>
        <dbReference type="Proteomes" id="UP000321039"/>
    </source>
</evidence>
<evidence type="ECO:0000256" key="4">
    <source>
        <dbReference type="PROSITE-ProRule" id="PRU00335"/>
    </source>
</evidence>
<dbReference type="Proteomes" id="UP000321039">
    <property type="component" value="Unassembled WGS sequence"/>
</dbReference>
<evidence type="ECO:0000313" key="6">
    <source>
        <dbReference type="EMBL" id="TXS90231.1"/>
    </source>
</evidence>
<dbReference type="EMBL" id="VRZA01000008">
    <property type="protein sequence ID" value="TXS90231.1"/>
    <property type="molecule type" value="Genomic_DNA"/>
</dbReference>